<evidence type="ECO:0000313" key="2">
    <source>
        <dbReference type="Proteomes" id="UP000095085"/>
    </source>
</evidence>
<reference evidence="2" key="1">
    <citation type="submission" date="2016-05" db="EMBL/GenBank/DDBJ databases">
        <title>Comparative genomics of biotechnologically important yeasts.</title>
        <authorList>
            <consortium name="DOE Joint Genome Institute"/>
            <person name="Riley R."/>
            <person name="Haridas S."/>
            <person name="Wolfe K.H."/>
            <person name="Lopes M.R."/>
            <person name="Hittinger C.T."/>
            <person name="Goker M."/>
            <person name="Salamov A."/>
            <person name="Wisecaver J."/>
            <person name="Long T.M."/>
            <person name="Aerts A.L."/>
            <person name="Barry K."/>
            <person name="Choi C."/>
            <person name="Clum A."/>
            <person name="Coughlan A.Y."/>
            <person name="Deshpande S."/>
            <person name="Douglass A.P."/>
            <person name="Hanson S.J."/>
            <person name="Klenk H.-P."/>
            <person name="Labutti K."/>
            <person name="Lapidus A."/>
            <person name="Lindquist E."/>
            <person name="Lipzen A."/>
            <person name="Meier-Kolthoff J.P."/>
            <person name="Ohm R.A."/>
            <person name="Otillar R.P."/>
            <person name="Pangilinan J."/>
            <person name="Peng Y."/>
            <person name="Rokas A."/>
            <person name="Rosa C.A."/>
            <person name="Scheuner C."/>
            <person name="Sibirny A.A."/>
            <person name="Slot J.C."/>
            <person name="Stielow J.B."/>
            <person name="Sun H."/>
            <person name="Kurtzman C.P."/>
            <person name="Blackwell M."/>
            <person name="Grigoriev I.V."/>
            <person name="Jeffries T.W."/>
        </authorList>
    </citation>
    <scope>NUCLEOTIDE SEQUENCE [LARGE SCALE GENOMIC DNA]</scope>
    <source>
        <strain evidence="2">NRRL Y-1933</strain>
    </source>
</reference>
<name>A0A1E4RMZ8_9ASCO</name>
<dbReference type="AlphaFoldDB" id="A0A1E4RMZ8"/>
<keyword evidence="2" id="KW-1185">Reference proteome</keyword>
<proteinExistence type="predicted"/>
<gene>
    <name evidence="1" type="ORF">HYPBUDRAFT_4578</name>
</gene>
<accession>A0A1E4RMZ8</accession>
<sequence length="82" mass="9494">MSLSQPFIAKPDHSFKVKKFDLNNMITSTPIINYPISPISIDHQIKHTKTTHFPYQTPISELSFDFIDDINVDEIEIDLITF</sequence>
<dbReference type="RefSeq" id="XP_020077542.1">
    <property type="nucleotide sequence ID" value="XM_020223439.1"/>
</dbReference>
<organism evidence="1 2">
    <name type="scientific">Hyphopichia burtonii NRRL Y-1933</name>
    <dbReference type="NCBI Taxonomy" id="984485"/>
    <lineage>
        <taxon>Eukaryota</taxon>
        <taxon>Fungi</taxon>
        <taxon>Dikarya</taxon>
        <taxon>Ascomycota</taxon>
        <taxon>Saccharomycotina</taxon>
        <taxon>Pichiomycetes</taxon>
        <taxon>Debaryomycetaceae</taxon>
        <taxon>Hyphopichia</taxon>
    </lineage>
</organism>
<dbReference type="EMBL" id="KV454539">
    <property type="protein sequence ID" value="ODV68475.1"/>
    <property type="molecule type" value="Genomic_DNA"/>
</dbReference>
<protein>
    <submittedName>
        <fullName evidence="1">Uncharacterized protein</fullName>
    </submittedName>
</protein>
<dbReference type="GeneID" id="30997988"/>
<dbReference type="Proteomes" id="UP000095085">
    <property type="component" value="Unassembled WGS sequence"/>
</dbReference>
<evidence type="ECO:0000313" key="1">
    <source>
        <dbReference type="EMBL" id="ODV68475.1"/>
    </source>
</evidence>